<name>A0A1X1T2Z9_9MYCO</name>
<protein>
    <submittedName>
        <fullName evidence="1">Uncharacterized protein</fullName>
    </submittedName>
</protein>
<proteinExistence type="predicted"/>
<sequence length="71" mass="7381">MRKLRLLVVAMIAAVCAGAAVPLANADAPSPGDACTLLHATTQDANGRQMWCNPTMTGSHSLVWQYGGPSN</sequence>
<dbReference type="AlphaFoldDB" id="A0A1X1T2Z9"/>
<reference evidence="1 2" key="1">
    <citation type="journal article" date="2019" name="Emerg. Microbes Infect.">
        <title>Comprehensive subspecies identification of 175 nontuberculous mycobacteria species based on 7547 genomic profiles.</title>
        <authorList>
            <person name="Matsumoto Y."/>
            <person name="Kinjo T."/>
            <person name="Motooka D."/>
            <person name="Nabeya D."/>
            <person name="Jung N."/>
            <person name="Uechi K."/>
            <person name="Horii T."/>
            <person name="Iida T."/>
            <person name="Fujita J."/>
            <person name="Nakamura S."/>
        </authorList>
    </citation>
    <scope>NUCLEOTIDE SEQUENCE [LARGE SCALE GENOMIC DNA]</scope>
    <source>
        <strain evidence="1 2">JCM 14738</strain>
    </source>
</reference>
<dbReference type="Proteomes" id="UP000467385">
    <property type="component" value="Chromosome"/>
</dbReference>
<dbReference type="OrthoDB" id="4571800at2"/>
<dbReference type="STRING" id="44010.AWC00_19555"/>
<keyword evidence="2" id="KW-1185">Reference proteome</keyword>
<evidence type="ECO:0000313" key="1">
    <source>
        <dbReference type="EMBL" id="BBZ41095.1"/>
    </source>
</evidence>
<accession>A0A1X1T2Z9</accession>
<gene>
    <name evidence="1" type="ORF">MCNS_41580</name>
</gene>
<dbReference type="RefSeq" id="WP_139825350.1">
    <property type="nucleotide sequence ID" value="NZ_AP022613.1"/>
</dbReference>
<organism evidence="1 2">
    <name type="scientific">Mycobacterium conspicuum</name>
    <dbReference type="NCBI Taxonomy" id="44010"/>
    <lineage>
        <taxon>Bacteria</taxon>
        <taxon>Bacillati</taxon>
        <taxon>Actinomycetota</taxon>
        <taxon>Actinomycetes</taxon>
        <taxon>Mycobacteriales</taxon>
        <taxon>Mycobacteriaceae</taxon>
        <taxon>Mycobacterium</taxon>
    </lineage>
</organism>
<dbReference type="EMBL" id="AP022613">
    <property type="protein sequence ID" value="BBZ41095.1"/>
    <property type="molecule type" value="Genomic_DNA"/>
</dbReference>
<evidence type="ECO:0000313" key="2">
    <source>
        <dbReference type="Proteomes" id="UP000467385"/>
    </source>
</evidence>